<dbReference type="PROSITE" id="PS50004">
    <property type="entry name" value="C2"/>
    <property type="match status" value="1"/>
</dbReference>
<dbReference type="GO" id="GO:0000149">
    <property type="term" value="F:SNARE binding"/>
    <property type="evidence" value="ECO:0007669"/>
    <property type="project" value="TreeGrafter"/>
</dbReference>
<dbReference type="AlphaFoldDB" id="A0A183J8U7"/>
<dbReference type="InterPro" id="IPR000008">
    <property type="entry name" value="C2_dom"/>
</dbReference>
<name>A0A183J8U7_9BILA</name>
<reference evidence="2 3" key="2">
    <citation type="submission" date="2018-11" db="EMBL/GenBank/DDBJ databases">
        <authorList>
            <consortium name="Pathogen Informatics"/>
        </authorList>
    </citation>
    <scope>NUCLEOTIDE SEQUENCE [LARGE SCALE GENOMIC DNA]</scope>
</reference>
<dbReference type="EMBL" id="UZAM01017403">
    <property type="protein sequence ID" value="VDP47142.1"/>
    <property type="molecule type" value="Genomic_DNA"/>
</dbReference>
<dbReference type="PANTHER" id="PTHR10024">
    <property type="entry name" value="SYNAPTOTAGMIN"/>
    <property type="match status" value="1"/>
</dbReference>
<dbReference type="WBParaSite" id="SBAD_0001270101-mRNA-1">
    <property type="protein sequence ID" value="SBAD_0001270101-mRNA-1"/>
    <property type="gene ID" value="SBAD_0001270101"/>
</dbReference>
<sequence>HTYIHTYIHTCILSKEPRSTATCHDFGELLLYLSLNKDEEKLLITVAKAYNLRPMDITGASDPYVKIIQLNGIKRIRSKKTSIKRANLHPVYYEHLTLDIPKASINSTNLLIKVMDWDRIGRDDLLGCCIIGKDSPTEDGREQWRRCIEQETKASIGMWHSLLSDVPKEFTVHCHTAAKK</sequence>
<dbReference type="PANTHER" id="PTHR10024:SF360">
    <property type="entry name" value="C2 DOMAIN-CONTAINING PROTEIN"/>
    <property type="match status" value="1"/>
</dbReference>
<dbReference type="GO" id="GO:0030276">
    <property type="term" value="F:clathrin binding"/>
    <property type="evidence" value="ECO:0007669"/>
    <property type="project" value="TreeGrafter"/>
</dbReference>
<dbReference type="GO" id="GO:0031045">
    <property type="term" value="C:dense core granule"/>
    <property type="evidence" value="ECO:0007669"/>
    <property type="project" value="TreeGrafter"/>
</dbReference>
<keyword evidence="3" id="KW-1185">Reference proteome</keyword>
<evidence type="ECO:0000313" key="4">
    <source>
        <dbReference type="WBParaSite" id="SBAD_0001270101-mRNA-1"/>
    </source>
</evidence>
<gene>
    <name evidence="2" type="ORF">SBAD_LOCUS12295</name>
</gene>
<dbReference type="GO" id="GO:0005509">
    <property type="term" value="F:calcium ion binding"/>
    <property type="evidence" value="ECO:0007669"/>
    <property type="project" value="TreeGrafter"/>
</dbReference>
<organism evidence="4">
    <name type="scientific">Soboliphyme baturini</name>
    <dbReference type="NCBI Taxonomy" id="241478"/>
    <lineage>
        <taxon>Eukaryota</taxon>
        <taxon>Metazoa</taxon>
        <taxon>Ecdysozoa</taxon>
        <taxon>Nematoda</taxon>
        <taxon>Enoplea</taxon>
        <taxon>Dorylaimia</taxon>
        <taxon>Dioctophymatida</taxon>
        <taxon>Dioctophymatoidea</taxon>
        <taxon>Soboliphymatidae</taxon>
        <taxon>Soboliphyme</taxon>
    </lineage>
</organism>
<dbReference type="GO" id="GO:0030424">
    <property type="term" value="C:axon"/>
    <property type="evidence" value="ECO:0007669"/>
    <property type="project" value="TreeGrafter"/>
</dbReference>
<proteinExistence type="predicted"/>
<dbReference type="GO" id="GO:0048488">
    <property type="term" value="P:synaptic vesicle endocytosis"/>
    <property type="evidence" value="ECO:0007669"/>
    <property type="project" value="TreeGrafter"/>
</dbReference>
<protein>
    <submittedName>
        <fullName evidence="4">C2 domain-containing protein</fullName>
    </submittedName>
</protein>
<evidence type="ECO:0000313" key="2">
    <source>
        <dbReference type="EMBL" id="VDP47142.1"/>
    </source>
</evidence>
<dbReference type="InterPro" id="IPR035892">
    <property type="entry name" value="C2_domain_sf"/>
</dbReference>
<dbReference type="FunFam" id="2.60.40.150:FF:000209">
    <property type="entry name" value="Synaptotagmin 4"/>
    <property type="match status" value="1"/>
</dbReference>
<dbReference type="OrthoDB" id="5812063at2759"/>
<reference evidence="4" key="1">
    <citation type="submission" date="2016-06" db="UniProtKB">
        <authorList>
            <consortium name="WormBaseParasite"/>
        </authorList>
    </citation>
    <scope>IDENTIFICATION</scope>
</reference>
<dbReference type="SMART" id="SM00239">
    <property type="entry name" value="C2"/>
    <property type="match status" value="1"/>
</dbReference>
<dbReference type="GO" id="GO:0030672">
    <property type="term" value="C:synaptic vesicle membrane"/>
    <property type="evidence" value="ECO:0007669"/>
    <property type="project" value="TreeGrafter"/>
</dbReference>
<dbReference type="Gene3D" id="2.60.40.150">
    <property type="entry name" value="C2 domain"/>
    <property type="match status" value="1"/>
</dbReference>
<feature type="domain" description="C2" evidence="1">
    <location>
        <begin position="25"/>
        <end position="152"/>
    </location>
</feature>
<dbReference type="GO" id="GO:0005544">
    <property type="term" value="F:calcium-dependent phospholipid binding"/>
    <property type="evidence" value="ECO:0007669"/>
    <property type="project" value="TreeGrafter"/>
</dbReference>
<dbReference type="CDD" id="cd00276">
    <property type="entry name" value="C2B_Synaptotagmin"/>
    <property type="match status" value="1"/>
</dbReference>
<dbReference type="GO" id="GO:0001786">
    <property type="term" value="F:phosphatidylserine binding"/>
    <property type="evidence" value="ECO:0007669"/>
    <property type="project" value="TreeGrafter"/>
</dbReference>
<dbReference type="Pfam" id="PF00168">
    <property type="entry name" value="C2"/>
    <property type="match status" value="1"/>
</dbReference>
<dbReference type="GO" id="GO:0048791">
    <property type="term" value="P:calcium ion-regulated exocytosis of neurotransmitter"/>
    <property type="evidence" value="ECO:0007669"/>
    <property type="project" value="TreeGrafter"/>
</dbReference>
<evidence type="ECO:0000259" key="1">
    <source>
        <dbReference type="PROSITE" id="PS50004"/>
    </source>
</evidence>
<accession>A0A183J8U7</accession>
<dbReference type="SUPFAM" id="SSF49562">
    <property type="entry name" value="C2 domain (Calcium/lipid-binding domain, CaLB)"/>
    <property type="match status" value="1"/>
</dbReference>
<dbReference type="Proteomes" id="UP000270296">
    <property type="component" value="Unassembled WGS sequence"/>
</dbReference>
<evidence type="ECO:0000313" key="3">
    <source>
        <dbReference type="Proteomes" id="UP000270296"/>
    </source>
</evidence>
<dbReference type="GO" id="GO:0005886">
    <property type="term" value="C:plasma membrane"/>
    <property type="evidence" value="ECO:0007669"/>
    <property type="project" value="TreeGrafter"/>
</dbReference>